<keyword evidence="1" id="KW-0812">Transmembrane</keyword>
<organism evidence="3 4">
    <name type="scientific">Rotaria sordida</name>
    <dbReference type="NCBI Taxonomy" id="392033"/>
    <lineage>
        <taxon>Eukaryota</taxon>
        <taxon>Metazoa</taxon>
        <taxon>Spiralia</taxon>
        <taxon>Gnathifera</taxon>
        <taxon>Rotifera</taxon>
        <taxon>Eurotatoria</taxon>
        <taxon>Bdelloidea</taxon>
        <taxon>Philodinida</taxon>
        <taxon>Philodinidae</taxon>
        <taxon>Rotaria</taxon>
    </lineage>
</organism>
<gene>
    <name evidence="3" type="ORF">JBS370_LOCUS23481</name>
    <name evidence="2" type="ORF">ZHD862_LOCUS32501</name>
</gene>
<feature type="transmembrane region" description="Helical" evidence="1">
    <location>
        <begin position="254"/>
        <end position="276"/>
    </location>
</feature>
<accession>A0A819KTM8</accession>
<dbReference type="AlphaFoldDB" id="A0A819KTM8"/>
<dbReference type="EMBL" id="CAJNOT010003526">
    <property type="protein sequence ID" value="CAF1388589.1"/>
    <property type="molecule type" value="Genomic_DNA"/>
</dbReference>
<dbReference type="Proteomes" id="UP000663864">
    <property type="component" value="Unassembled WGS sequence"/>
</dbReference>
<feature type="transmembrane region" description="Helical" evidence="1">
    <location>
        <begin position="121"/>
        <end position="141"/>
    </location>
</feature>
<evidence type="ECO:0000256" key="1">
    <source>
        <dbReference type="SAM" id="Phobius"/>
    </source>
</evidence>
<evidence type="ECO:0000313" key="4">
    <source>
        <dbReference type="Proteomes" id="UP000663836"/>
    </source>
</evidence>
<evidence type="ECO:0008006" key="5">
    <source>
        <dbReference type="Google" id="ProtNLM"/>
    </source>
</evidence>
<name>A0A819KTM8_9BILA</name>
<evidence type="ECO:0000313" key="2">
    <source>
        <dbReference type="EMBL" id="CAF1388589.1"/>
    </source>
</evidence>
<evidence type="ECO:0000313" key="3">
    <source>
        <dbReference type="EMBL" id="CAF3950048.1"/>
    </source>
</evidence>
<comment type="caution">
    <text evidence="3">The sequence shown here is derived from an EMBL/GenBank/DDBJ whole genome shotgun (WGS) entry which is preliminary data.</text>
</comment>
<sequence>MKSTNELSSSSSSSNQQQLQISSKIKFSIWNIFKHHIPHFLITILFDIIFPLIIYFILQKYIKPVYALLAAGTPPLFMVIFKAIWFCTFDALGFLVFVTFVISAFVAIITHNPIIFLLEKSLVTCILSIIFTITLIPFHCYHHRYHLRPLAYYMYQDLVPTNRKEIGLSENIFNDEQEQINNQYIQLQEEILLEKLSNKQEIAQVYEWIYNNCSSFRISCYMITSIWAIGFLLEFLTRLFLILIHLPINKIVLYGHIILSSITVLCIISSIICMIIERKKTLLFIERWNMKENEKKSLEICTSFITVKYNSNSVVNCL</sequence>
<feature type="transmembrane region" description="Helical" evidence="1">
    <location>
        <begin position="40"/>
        <end position="58"/>
    </location>
</feature>
<keyword evidence="1" id="KW-0472">Membrane</keyword>
<dbReference type="Proteomes" id="UP000663836">
    <property type="component" value="Unassembled WGS sequence"/>
</dbReference>
<feature type="transmembrane region" description="Helical" evidence="1">
    <location>
        <begin position="226"/>
        <end position="248"/>
    </location>
</feature>
<proteinExistence type="predicted"/>
<reference evidence="3" key="1">
    <citation type="submission" date="2021-02" db="EMBL/GenBank/DDBJ databases">
        <authorList>
            <person name="Nowell W R."/>
        </authorList>
    </citation>
    <scope>NUCLEOTIDE SEQUENCE</scope>
</reference>
<feature type="transmembrane region" description="Helical" evidence="1">
    <location>
        <begin position="64"/>
        <end position="85"/>
    </location>
</feature>
<keyword evidence="1" id="KW-1133">Transmembrane helix</keyword>
<feature type="transmembrane region" description="Helical" evidence="1">
    <location>
        <begin position="92"/>
        <end position="115"/>
    </location>
</feature>
<dbReference type="EMBL" id="CAJOBD010003467">
    <property type="protein sequence ID" value="CAF3950048.1"/>
    <property type="molecule type" value="Genomic_DNA"/>
</dbReference>
<protein>
    <recommendedName>
        <fullName evidence="5">Transmembrane protein</fullName>
    </recommendedName>
</protein>